<sequence>MESPCPCPVCRSGELTSLTLMDAMSCNFCRHIFVPNGEPDVLTLADSAVALTWRWNGKRWLGVQHGGTIVGWEAGLLGAAFVLFPTMVMGFSAYLFPPLPGSPWAWFPLFWTGLTFCAHLVCVVWLAVEYYQFPVQLYLRAIQQAVIRNKSSIIN</sequence>
<evidence type="ECO:0000256" key="1">
    <source>
        <dbReference type="SAM" id="Phobius"/>
    </source>
</evidence>
<keyword evidence="1" id="KW-0472">Membrane</keyword>
<protein>
    <submittedName>
        <fullName evidence="2">Uncharacterized protein</fullName>
    </submittedName>
</protein>
<feature type="transmembrane region" description="Helical" evidence="1">
    <location>
        <begin position="74"/>
        <end position="96"/>
    </location>
</feature>
<accession>A0ABT3L487</accession>
<reference evidence="2 3" key="1">
    <citation type="submission" date="2021-08" db="EMBL/GenBank/DDBJ databases">
        <title>Draft genome sequence of Spirulina subsalsa with high tolerance to salinity and hype-accumulation of phycocyanin.</title>
        <authorList>
            <person name="Pei H."/>
            <person name="Jiang L."/>
        </authorList>
    </citation>
    <scope>NUCLEOTIDE SEQUENCE [LARGE SCALE GENOMIC DNA]</scope>
    <source>
        <strain evidence="2 3">FACHB-351</strain>
    </source>
</reference>
<dbReference type="EMBL" id="JAIHOM010000023">
    <property type="protein sequence ID" value="MCW6035919.1"/>
    <property type="molecule type" value="Genomic_DNA"/>
</dbReference>
<proteinExistence type="predicted"/>
<dbReference type="RefSeq" id="WP_265263640.1">
    <property type="nucleotide sequence ID" value="NZ_JAIHOM010000023.1"/>
</dbReference>
<keyword evidence="1" id="KW-0812">Transmembrane</keyword>
<feature type="transmembrane region" description="Helical" evidence="1">
    <location>
        <begin position="108"/>
        <end position="128"/>
    </location>
</feature>
<organism evidence="2 3">
    <name type="scientific">Spirulina subsalsa FACHB-351</name>
    <dbReference type="NCBI Taxonomy" id="234711"/>
    <lineage>
        <taxon>Bacteria</taxon>
        <taxon>Bacillati</taxon>
        <taxon>Cyanobacteriota</taxon>
        <taxon>Cyanophyceae</taxon>
        <taxon>Spirulinales</taxon>
        <taxon>Spirulinaceae</taxon>
        <taxon>Spirulina</taxon>
    </lineage>
</organism>
<keyword evidence="1" id="KW-1133">Transmembrane helix</keyword>
<comment type="caution">
    <text evidence="2">The sequence shown here is derived from an EMBL/GenBank/DDBJ whole genome shotgun (WGS) entry which is preliminary data.</text>
</comment>
<evidence type="ECO:0000313" key="3">
    <source>
        <dbReference type="Proteomes" id="UP001526426"/>
    </source>
</evidence>
<keyword evidence="3" id="KW-1185">Reference proteome</keyword>
<dbReference type="Proteomes" id="UP001526426">
    <property type="component" value="Unassembled WGS sequence"/>
</dbReference>
<name>A0ABT3L487_9CYAN</name>
<gene>
    <name evidence="2" type="ORF">K4A83_06485</name>
</gene>
<evidence type="ECO:0000313" key="2">
    <source>
        <dbReference type="EMBL" id="MCW6035919.1"/>
    </source>
</evidence>